<dbReference type="InterPro" id="IPR036390">
    <property type="entry name" value="WH_DNA-bd_sf"/>
</dbReference>
<evidence type="ECO:0000313" key="2">
    <source>
        <dbReference type="EMBL" id="MCC2230985.1"/>
    </source>
</evidence>
<dbReference type="GO" id="GO:0003677">
    <property type="term" value="F:DNA binding"/>
    <property type="evidence" value="ECO:0007669"/>
    <property type="project" value="UniProtKB-KW"/>
</dbReference>
<accession>A0AAE3EAL6</accession>
<dbReference type="Pfam" id="PF02082">
    <property type="entry name" value="Rrf2"/>
    <property type="match status" value="1"/>
</dbReference>
<reference evidence="2" key="1">
    <citation type="submission" date="2021-10" db="EMBL/GenBank/DDBJ databases">
        <title>Anaerobic single-cell dispensing facilitates the cultivation of human gut bacteria.</title>
        <authorList>
            <person name="Afrizal A."/>
        </authorList>
    </citation>
    <scope>NUCLEOTIDE SEQUENCE</scope>
    <source>
        <strain evidence="2">CLA-AA-H215</strain>
    </source>
</reference>
<dbReference type="PROSITE" id="PS01332">
    <property type="entry name" value="HTH_RRF2_1"/>
    <property type="match status" value="1"/>
</dbReference>
<dbReference type="GO" id="GO:0005829">
    <property type="term" value="C:cytosol"/>
    <property type="evidence" value="ECO:0007669"/>
    <property type="project" value="TreeGrafter"/>
</dbReference>
<dbReference type="PROSITE" id="PS51197">
    <property type="entry name" value="HTH_RRF2_2"/>
    <property type="match status" value="1"/>
</dbReference>
<name>A0AAE3EAL6_9FIRM</name>
<keyword evidence="1" id="KW-0238">DNA-binding</keyword>
<dbReference type="SUPFAM" id="SSF46785">
    <property type="entry name" value="Winged helix' DNA-binding domain"/>
    <property type="match status" value="1"/>
</dbReference>
<dbReference type="InterPro" id="IPR036388">
    <property type="entry name" value="WH-like_DNA-bd_sf"/>
</dbReference>
<proteinExistence type="predicted"/>
<dbReference type="AlphaFoldDB" id="A0AAE3EAL6"/>
<dbReference type="RefSeq" id="WP_308453521.1">
    <property type="nucleotide sequence ID" value="NZ_JAJEQR010000020.1"/>
</dbReference>
<dbReference type="InterPro" id="IPR000944">
    <property type="entry name" value="Tscrpt_reg_Rrf2"/>
</dbReference>
<evidence type="ECO:0000313" key="3">
    <source>
        <dbReference type="Proteomes" id="UP001198182"/>
    </source>
</evidence>
<dbReference type="InterPro" id="IPR030489">
    <property type="entry name" value="TR_Rrf2-type_CS"/>
</dbReference>
<protein>
    <submittedName>
        <fullName evidence="2">Rrf2 family transcriptional regulator</fullName>
    </submittedName>
</protein>
<dbReference type="EMBL" id="JAJEQR010000020">
    <property type="protein sequence ID" value="MCC2230985.1"/>
    <property type="molecule type" value="Genomic_DNA"/>
</dbReference>
<evidence type="ECO:0000256" key="1">
    <source>
        <dbReference type="ARBA" id="ARBA00023125"/>
    </source>
</evidence>
<keyword evidence="3" id="KW-1185">Reference proteome</keyword>
<comment type="caution">
    <text evidence="2">The sequence shown here is derived from an EMBL/GenBank/DDBJ whole genome shotgun (WGS) entry which is preliminary data.</text>
</comment>
<dbReference type="GO" id="GO:0003700">
    <property type="term" value="F:DNA-binding transcription factor activity"/>
    <property type="evidence" value="ECO:0007669"/>
    <property type="project" value="TreeGrafter"/>
</dbReference>
<organism evidence="2 3">
    <name type="scientific">Hominifimenecus microfluidus</name>
    <dbReference type="NCBI Taxonomy" id="2885348"/>
    <lineage>
        <taxon>Bacteria</taxon>
        <taxon>Bacillati</taxon>
        <taxon>Bacillota</taxon>
        <taxon>Clostridia</taxon>
        <taxon>Lachnospirales</taxon>
        <taxon>Lachnospiraceae</taxon>
        <taxon>Hominifimenecus</taxon>
    </lineage>
</organism>
<gene>
    <name evidence="2" type="ORF">LKD81_08235</name>
</gene>
<dbReference type="NCBIfam" id="TIGR00738">
    <property type="entry name" value="rrf2_super"/>
    <property type="match status" value="1"/>
</dbReference>
<dbReference type="PANTHER" id="PTHR33221:SF5">
    <property type="entry name" value="HTH-TYPE TRANSCRIPTIONAL REGULATOR ISCR"/>
    <property type="match status" value="1"/>
</dbReference>
<dbReference type="PANTHER" id="PTHR33221">
    <property type="entry name" value="WINGED HELIX-TURN-HELIX TRANSCRIPTIONAL REGULATOR, RRF2 FAMILY"/>
    <property type="match status" value="1"/>
</dbReference>
<sequence length="142" mass="15484">MKITSKGRYGLRAMVDLAVNSETEPVSIHSIGERQDISDGYLEQLIAKLKRAGLVESIRGAAGGYRLARSAEEISVGDILRALEGNLTPIECPALEAESECVKESSCVTKVVWKRIDDALKDAVDNISLQELKQLELANEGR</sequence>
<dbReference type="Gene3D" id="1.10.10.10">
    <property type="entry name" value="Winged helix-like DNA-binding domain superfamily/Winged helix DNA-binding domain"/>
    <property type="match status" value="1"/>
</dbReference>
<dbReference type="Proteomes" id="UP001198182">
    <property type="component" value="Unassembled WGS sequence"/>
</dbReference>